<dbReference type="EMBL" id="CP073721">
    <property type="protein sequence ID" value="UWZ34450.1"/>
    <property type="molecule type" value="Genomic_DNA"/>
</dbReference>
<dbReference type="Pfam" id="PF01882">
    <property type="entry name" value="DUF58"/>
    <property type="match status" value="1"/>
</dbReference>
<dbReference type="InterPro" id="IPR002881">
    <property type="entry name" value="DUF58"/>
</dbReference>
<evidence type="ECO:0000259" key="1">
    <source>
        <dbReference type="Pfam" id="PF01882"/>
    </source>
</evidence>
<dbReference type="RefSeq" id="WP_260723768.1">
    <property type="nucleotide sequence ID" value="NZ_BAAABS010000011.1"/>
</dbReference>
<protein>
    <submittedName>
        <fullName evidence="2">DUF58 domain-containing protein</fullName>
    </submittedName>
</protein>
<gene>
    <name evidence="2" type="ORF">Drose_24870</name>
</gene>
<dbReference type="Proteomes" id="UP001058271">
    <property type="component" value="Chromosome"/>
</dbReference>
<dbReference type="PANTHER" id="PTHR34351:SF1">
    <property type="entry name" value="SLR1927 PROTEIN"/>
    <property type="match status" value="1"/>
</dbReference>
<reference evidence="2" key="1">
    <citation type="submission" date="2021-04" db="EMBL/GenBank/DDBJ databases">
        <title>Biosynthetic gene clusters of Dactylosporangioum roseum.</title>
        <authorList>
            <person name="Hartkoorn R.C."/>
            <person name="Beaudoing E."/>
            <person name="Hot D."/>
            <person name="Moureu S."/>
        </authorList>
    </citation>
    <scope>NUCLEOTIDE SEQUENCE</scope>
    <source>
        <strain evidence="2">NRRL B-16295</strain>
    </source>
</reference>
<proteinExistence type="predicted"/>
<accession>A0ABY5YXH0</accession>
<dbReference type="PANTHER" id="PTHR34351">
    <property type="entry name" value="SLR1927 PROTEIN-RELATED"/>
    <property type="match status" value="1"/>
</dbReference>
<feature type="domain" description="DUF58" evidence="1">
    <location>
        <begin position="192"/>
        <end position="286"/>
    </location>
</feature>
<sequence>MPTPRGWTVLAAGVALLAVGLAAGYRELADLGSAGVLAVVLAACWVGLPPRLSVDRTIEPTRVGRGQRCRATLDIHTASGGTRVLRIVDPVAGPAGEQAAPVTTVRVRGGLPVRVSYDVPTDQRGELRVGPLLVGRRDLLGLCDARRAVGAPAGLLVRPRWHPLRGVPAGLSPSPDGNADGAQYGSIVFHALREYQFGDDLRRVHWRTSAHVGTLMVREHVDAALPRLVLLVDDSAEAYRGDAEAVETAVEAAASILVAAGRAGLPVVLWLASGRLPVETTEAGLDLLARLRPVPRVDLVSTARRLGLGRAGDTLAVVTGLGADLRTALAAQRGRGRALLVVLGGPAPSHPLPADIPTIVAGSAGEFVDAWNGMVR</sequence>
<evidence type="ECO:0000313" key="2">
    <source>
        <dbReference type="EMBL" id="UWZ34450.1"/>
    </source>
</evidence>
<organism evidence="2 3">
    <name type="scientific">Dactylosporangium roseum</name>
    <dbReference type="NCBI Taxonomy" id="47989"/>
    <lineage>
        <taxon>Bacteria</taxon>
        <taxon>Bacillati</taxon>
        <taxon>Actinomycetota</taxon>
        <taxon>Actinomycetes</taxon>
        <taxon>Micromonosporales</taxon>
        <taxon>Micromonosporaceae</taxon>
        <taxon>Dactylosporangium</taxon>
    </lineage>
</organism>
<keyword evidence="3" id="KW-1185">Reference proteome</keyword>
<name>A0ABY5YXH0_9ACTN</name>
<evidence type="ECO:0000313" key="3">
    <source>
        <dbReference type="Proteomes" id="UP001058271"/>
    </source>
</evidence>